<feature type="region of interest" description="Disordered" evidence="1">
    <location>
        <begin position="167"/>
        <end position="210"/>
    </location>
</feature>
<sequence>MALATLQGMPVPGLSPPWSLALSHSPCLQEPLPERPLLPLFVKTDVATHAVLIANAQTVFTWFRATGPLVTVRVGVDVGYAHPTCVLEYWEEQHAQAARLRGQDISMFTRAAIAIKATKGTSQGRHEIIVRYYEPTAQFLSHPAGFGAKRSFFPCIASPSISGPATCNAPGVDAGNNGNDTTKQEEPRQQDKEKEEKDARLKKAQQKREVADAAEQVAQKEREMAEKEEADKANQFALALEALEDAEKSSDFAELRLNCAEADLAEQKRLLKKAVLTLQEARDKREWAKNRVNDTFIAKEMALGEQQQAKRRREEAEHEVMRWRDEKARAETEERQAQADILGVEEDEEARRKEELAESIRKMQELRKLEEEDKARKQCETEMAEFRRRIAELEAAEKEAARLAKEESKRKAREEEQKARELREREAAQEAARKAELDRKEAYYQAATKETTRCKLRDESRWVQHIPWNLHFGLARFKLASAEFDDIRFNETQPLTFESVPWPTLLSPYKVTLEDIDWQAVEAFFVKVQLVMAESEYKTLVEKTHRRFHPDKWKARGLLNTVLDETLRGQLESTGNIVAQAMTPIWMKSRSR</sequence>
<proteinExistence type="predicted"/>
<reference evidence="2 3" key="1">
    <citation type="submission" date="2018-02" db="EMBL/GenBank/DDBJ databases">
        <title>Genome sequence of the basidiomycete white-rot fungus Phlebia centrifuga.</title>
        <authorList>
            <person name="Granchi Z."/>
            <person name="Peng M."/>
            <person name="de Vries R.P."/>
            <person name="Hilden K."/>
            <person name="Makela M.R."/>
            <person name="Grigoriev I."/>
            <person name="Riley R."/>
        </authorList>
    </citation>
    <scope>NUCLEOTIDE SEQUENCE [LARGE SCALE GENOMIC DNA]</scope>
    <source>
        <strain evidence="2 3">FBCC195</strain>
    </source>
</reference>
<keyword evidence="3" id="KW-1185">Reference proteome</keyword>
<protein>
    <submittedName>
        <fullName evidence="2">Uncharacterized protein</fullName>
    </submittedName>
</protein>
<feature type="region of interest" description="Disordered" evidence="1">
    <location>
        <begin position="304"/>
        <end position="340"/>
    </location>
</feature>
<gene>
    <name evidence="2" type="ORF">PHLCEN_2v6983</name>
</gene>
<dbReference type="Proteomes" id="UP000186601">
    <property type="component" value="Unassembled WGS sequence"/>
</dbReference>
<comment type="caution">
    <text evidence="2">The sequence shown here is derived from an EMBL/GenBank/DDBJ whole genome shotgun (WGS) entry which is preliminary data.</text>
</comment>
<evidence type="ECO:0000313" key="3">
    <source>
        <dbReference type="Proteomes" id="UP000186601"/>
    </source>
</evidence>
<evidence type="ECO:0000256" key="1">
    <source>
        <dbReference type="SAM" id="MobiDB-lite"/>
    </source>
</evidence>
<accession>A0A2R6NXV9</accession>
<dbReference type="STRING" id="98765.A0A2R6NXV9"/>
<dbReference type="AlphaFoldDB" id="A0A2R6NXV9"/>
<evidence type="ECO:0000313" key="2">
    <source>
        <dbReference type="EMBL" id="PSR79572.1"/>
    </source>
</evidence>
<name>A0A2R6NXV9_9APHY</name>
<feature type="region of interest" description="Disordered" evidence="1">
    <location>
        <begin position="404"/>
        <end position="428"/>
    </location>
</feature>
<organism evidence="2 3">
    <name type="scientific">Hermanssonia centrifuga</name>
    <dbReference type="NCBI Taxonomy" id="98765"/>
    <lineage>
        <taxon>Eukaryota</taxon>
        <taxon>Fungi</taxon>
        <taxon>Dikarya</taxon>
        <taxon>Basidiomycota</taxon>
        <taxon>Agaricomycotina</taxon>
        <taxon>Agaricomycetes</taxon>
        <taxon>Polyporales</taxon>
        <taxon>Meruliaceae</taxon>
        <taxon>Hermanssonia</taxon>
    </lineage>
</organism>
<feature type="compositionally biased region" description="Basic and acidic residues" evidence="1">
    <location>
        <begin position="312"/>
        <end position="337"/>
    </location>
</feature>
<feature type="compositionally biased region" description="Basic and acidic residues" evidence="1">
    <location>
        <begin position="182"/>
        <end position="210"/>
    </location>
</feature>
<dbReference type="OrthoDB" id="3265210at2759"/>
<dbReference type="EMBL" id="MLYV02000692">
    <property type="protein sequence ID" value="PSR79572.1"/>
    <property type="molecule type" value="Genomic_DNA"/>
</dbReference>